<dbReference type="GO" id="GO:0005739">
    <property type="term" value="C:mitochondrion"/>
    <property type="evidence" value="ECO:0007669"/>
    <property type="project" value="EnsemblFungi"/>
</dbReference>
<dbReference type="InterPro" id="IPR013520">
    <property type="entry name" value="Ribonucl_H"/>
</dbReference>
<accession>A0A137NWI0</accession>
<protein>
    <submittedName>
        <fullName evidence="6">Ribonuclease H-like protein</fullName>
    </submittedName>
</protein>
<dbReference type="InterPro" id="IPR012337">
    <property type="entry name" value="RNaseH-like_sf"/>
</dbReference>
<dbReference type="PANTHER" id="PTHR11046:SF0">
    <property type="entry name" value="OLIGORIBONUCLEASE, MITOCHONDRIAL"/>
    <property type="match status" value="1"/>
</dbReference>
<dbReference type="EMBL" id="KQ964672">
    <property type="protein sequence ID" value="KXN66974.1"/>
    <property type="molecule type" value="Genomic_DNA"/>
</dbReference>
<dbReference type="GO" id="GO:0034475">
    <property type="term" value="P:U4 snRNA 3'-end processing"/>
    <property type="evidence" value="ECO:0007669"/>
    <property type="project" value="EnsemblFungi"/>
</dbReference>
<dbReference type="Pfam" id="PF00929">
    <property type="entry name" value="RNase_T"/>
    <property type="match status" value="1"/>
</dbReference>
<name>A0A137NWI0_CONC2</name>
<keyword evidence="2" id="KW-0540">Nuclease</keyword>
<dbReference type="STRING" id="796925.A0A137NWI0"/>
<dbReference type="InterPro" id="IPR036397">
    <property type="entry name" value="RNaseH_sf"/>
</dbReference>
<keyword evidence="7" id="KW-1185">Reference proteome</keyword>
<keyword evidence="3" id="KW-0378">Hydrolase</keyword>
<dbReference type="GO" id="GO:0000467">
    <property type="term" value="P:exonucleolytic trimming to generate mature 3'-end of 5.8S rRNA from tricistronic rRNA transcript (SSU-rRNA, 5.8S rRNA, LSU-rRNA)"/>
    <property type="evidence" value="ECO:0007669"/>
    <property type="project" value="EnsemblFungi"/>
</dbReference>
<dbReference type="SUPFAM" id="SSF53098">
    <property type="entry name" value="Ribonuclease H-like"/>
    <property type="match status" value="1"/>
</dbReference>
<evidence type="ECO:0000256" key="3">
    <source>
        <dbReference type="ARBA" id="ARBA00022801"/>
    </source>
</evidence>
<comment type="similarity">
    <text evidence="1">Belongs to the oligoribonuclease family.</text>
</comment>
<evidence type="ECO:0000256" key="1">
    <source>
        <dbReference type="ARBA" id="ARBA00009921"/>
    </source>
</evidence>
<dbReference type="Proteomes" id="UP000070444">
    <property type="component" value="Unassembled WGS sequence"/>
</dbReference>
<dbReference type="SMART" id="SM00479">
    <property type="entry name" value="EXOIII"/>
    <property type="match status" value="1"/>
</dbReference>
<organism evidence="6 7">
    <name type="scientific">Conidiobolus coronatus (strain ATCC 28846 / CBS 209.66 / NRRL 28638)</name>
    <name type="common">Delacroixia coronata</name>
    <dbReference type="NCBI Taxonomy" id="796925"/>
    <lineage>
        <taxon>Eukaryota</taxon>
        <taxon>Fungi</taxon>
        <taxon>Fungi incertae sedis</taxon>
        <taxon>Zoopagomycota</taxon>
        <taxon>Entomophthoromycotina</taxon>
        <taxon>Entomophthoromycetes</taxon>
        <taxon>Entomophthorales</taxon>
        <taxon>Ancylistaceae</taxon>
        <taxon>Conidiobolus</taxon>
    </lineage>
</organism>
<evidence type="ECO:0000256" key="2">
    <source>
        <dbReference type="ARBA" id="ARBA00022722"/>
    </source>
</evidence>
<dbReference type="FunFam" id="3.30.420.10:FF:000003">
    <property type="entry name" value="Oligoribonuclease"/>
    <property type="match status" value="1"/>
</dbReference>
<keyword evidence="4" id="KW-0269">Exonuclease</keyword>
<dbReference type="OrthoDB" id="270189at2759"/>
<dbReference type="GO" id="GO:0000175">
    <property type="term" value="F:3'-5'-RNA exonuclease activity"/>
    <property type="evidence" value="ECO:0007669"/>
    <property type="project" value="EnsemblFungi"/>
</dbReference>
<dbReference type="AlphaFoldDB" id="A0A137NWI0"/>
<dbReference type="OMA" id="AFFHYRN"/>
<dbReference type="PANTHER" id="PTHR11046">
    <property type="entry name" value="OLIGORIBONUCLEASE, MITOCHONDRIAL"/>
    <property type="match status" value="1"/>
</dbReference>
<proteinExistence type="inferred from homology"/>
<dbReference type="InterPro" id="IPR022894">
    <property type="entry name" value="Oligoribonuclease"/>
</dbReference>
<gene>
    <name evidence="6" type="ORF">CONCODRAFT_82340</name>
</gene>
<evidence type="ECO:0000313" key="7">
    <source>
        <dbReference type="Proteomes" id="UP000070444"/>
    </source>
</evidence>
<feature type="domain" description="Exonuclease" evidence="5">
    <location>
        <begin position="7"/>
        <end position="179"/>
    </location>
</feature>
<reference evidence="6 7" key="1">
    <citation type="journal article" date="2015" name="Genome Biol. Evol.">
        <title>Phylogenomic analyses indicate that early fungi evolved digesting cell walls of algal ancestors of land plants.</title>
        <authorList>
            <person name="Chang Y."/>
            <person name="Wang S."/>
            <person name="Sekimoto S."/>
            <person name="Aerts A.L."/>
            <person name="Choi C."/>
            <person name="Clum A."/>
            <person name="LaButti K.M."/>
            <person name="Lindquist E.A."/>
            <person name="Yee Ngan C."/>
            <person name="Ohm R.A."/>
            <person name="Salamov A.A."/>
            <person name="Grigoriev I.V."/>
            <person name="Spatafora J.W."/>
            <person name="Berbee M.L."/>
        </authorList>
    </citation>
    <scope>NUCLEOTIDE SEQUENCE [LARGE SCALE GENOMIC DNA]</scope>
    <source>
        <strain evidence="6 7">NRRL 28638</strain>
    </source>
</reference>
<dbReference type="Gene3D" id="3.30.420.10">
    <property type="entry name" value="Ribonuclease H-like superfamily/Ribonuclease H"/>
    <property type="match status" value="1"/>
</dbReference>
<dbReference type="GO" id="GO:0034476">
    <property type="term" value="P:U5 snRNA 3'-end processing"/>
    <property type="evidence" value="ECO:0007669"/>
    <property type="project" value="EnsemblFungi"/>
</dbReference>
<evidence type="ECO:0000313" key="6">
    <source>
        <dbReference type="EMBL" id="KXN66974.1"/>
    </source>
</evidence>
<evidence type="ECO:0000256" key="4">
    <source>
        <dbReference type="ARBA" id="ARBA00022839"/>
    </source>
</evidence>
<dbReference type="CDD" id="cd06135">
    <property type="entry name" value="Orn"/>
    <property type="match status" value="1"/>
</dbReference>
<dbReference type="GO" id="GO:0003676">
    <property type="term" value="F:nucleic acid binding"/>
    <property type="evidence" value="ECO:0007669"/>
    <property type="project" value="InterPro"/>
</dbReference>
<dbReference type="NCBIfam" id="NF003765">
    <property type="entry name" value="PRK05359.1"/>
    <property type="match status" value="1"/>
</dbReference>
<sequence length="181" mass="20871">MSKLEYPLVWIDCEMTGLDLKVDTILEICILLTDKDLNVVSETLELVINHSDSVLENMNDWCKVHHKESGLVDKVKNSTISLKAAEAQILNFLKPFVKQGERLVIAGNSVHVDKQFIEKDFPLVNELLHYRVVDVSTIKELCKRWSTQVFNDVPMKKLNHRAKDDILESIDELNKFIFSFD</sequence>
<evidence type="ECO:0000259" key="5">
    <source>
        <dbReference type="SMART" id="SM00479"/>
    </source>
</evidence>